<dbReference type="Pfam" id="PF07727">
    <property type="entry name" value="RVT_2"/>
    <property type="match status" value="1"/>
</dbReference>
<dbReference type="GO" id="GO:0008270">
    <property type="term" value="F:zinc ion binding"/>
    <property type="evidence" value="ECO:0007669"/>
    <property type="project" value="UniProtKB-KW"/>
</dbReference>
<keyword evidence="2" id="KW-0378">Hydrolase</keyword>
<evidence type="ECO:0000256" key="3">
    <source>
        <dbReference type="PROSITE-ProRule" id="PRU00047"/>
    </source>
</evidence>
<dbReference type="CDD" id="cd09272">
    <property type="entry name" value="RNase_HI_RT_Ty1"/>
    <property type="match status" value="1"/>
</dbReference>
<protein>
    <submittedName>
        <fullName evidence="7">Ribonuclease H-like domain-containing protein</fullName>
    </submittedName>
</protein>
<dbReference type="GO" id="GO:0003676">
    <property type="term" value="F:nucleic acid binding"/>
    <property type="evidence" value="ECO:0007669"/>
    <property type="project" value="InterPro"/>
</dbReference>
<dbReference type="PANTHER" id="PTHR42648">
    <property type="entry name" value="TRANSPOSASE, PUTATIVE-RELATED"/>
    <property type="match status" value="1"/>
</dbReference>
<organism evidence="7">
    <name type="scientific">Tanacetum cinerariifolium</name>
    <name type="common">Dalmatian daisy</name>
    <name type="synonym">Chrysanthemum cinerariifolium</name>
    <dbReference type="NCBI Taxonomy" id="118510"/>
    <lineage>
        <taxon>Eukaryota</taxon>
        <taxon>Viridiplantae</taxon>
        <taxon>Streptophyta</taxon>
        <taxon>Embryophyta</taxon>
        <taxon>Tracheophyta</taxon>
        <taxon>Spermatophyta</taxon>
        <taxon>Magnoliopsida</taxon>
        <taxon>eudicotyledons</taxon>
        <taxon>Gunneridae</taxon>
        <taxon>Pentapetalae</taxon>
        <taxon>asterids</taxon>
        <taxon>campanulids</taxon>
        <taxon>Asterales</taxon>
        <taxon>Asteraceae</taxon>
        <taxon>Asteroideae</taxon>
        <taxon>Anthemideae</taxon>
        <taxon>Anthemidinae</taxon>
        <taxon>Tanacetum</taxon>
    </lineage>
</organism>
<feature type="compositionally biased region" description="Basic residues" evidence="4">
    <location>
        <begin position="1031"/>
        <end position="1044"/>
    </location>
</feature>
<reference evidence="7" key="1">
    <citation type="journal article" date="2019" name="Sci. Rep.">
        <title>Draft genome of Tanacetum cinerariifolium, the natural source of mosquito coil.</title>
        <authorList>
            <person name="Yamashiro T."/>
            <person name="Shiraishi A."/>
            <person name="Satake H."/>
            <person name="Nakayama K."/>
        </authorList>
    </citation>
    <scope>NUCLEOTIDE SEQUENCE</scope>
</reference>
<dbReference type="InterPro" id="IPR001584">
    <property type="entry name" value="Integrase_cat-core"/>
</dbReference>
<keyword evidence="3" id="KW-0863">Zinc-finger</keyword>
<dbReference type="InterPro" id="IPR001878">
    <property type="entry name" value="Znf_CCHC"/>
</dbReference>
<dbReference type="PROSITE" id="PS50158">
    <property type="entry name" value="ZF_CCHC"/>
    <property type="match status" value="1"/>
</dbReference>
<dbReference type="GO" id="GO:0016787">
    <property type="term" value="F:hydrolase activity"/>
    <property type="evidence" value="ECO:0007669"/>
    <property type="project" value="UniProtKB-KW"/>
</dbReference>
<feature type="region of interest" description="Disordered" evidence="4">
    <location>
        <begin position="537"/>
        <end position="576"/>
    </location>
</feature>
<dbReference type="GO" id="GO:0015074">
    <property type="term" value="P:DNA integration"/>
    <property type="evidence" value="ECO:0007669"/>
    <property type="project" value="InterPro"/>
</dbReference>
<dbReference type="Gene3D" id="3.30.420.10">
    <property type="entry name" value="Ribonuclease H-like superfamily/Ribonuclease H"/>
    <property type="match status" value="1"/>
</dbReference>
<comment type="caution">
    <text evidence="7">The sequence shown here is derived from an EMBL/GenBank/DDBJ whole genome shotgun (WGS) entry which is preliminary data.</text>
</comment>
<evidence type="ECO:0000259" key="5">
    <source>
        <dbReference type="PROSITE" id="PS50158"/>
    </source>
</evidence>
<evidence type="ECO:0000256" key="1">
    <source>
        <dbReference type="ARBA" id="ARBA00022723"/>
    </source>
</evidence>
<feature type="domain" description="CCHC-type" evidence="5">
    <location>
        <begin position="114"/>
        <end position="130"/>
    </location>
</feature>
<feature type="compositionally biased region" description="Basic and acidic residues" evidence="4">
    <location>
        <begin position="552"/>
        <end position="576"/>
    </location>
</feature>
<evidence type="ECO:0000259" key="6">
    <source>
        <dbReference type="PROSITE" id="PS50994"/>
    </source>
</evidence>
<gene>
    <name evidence="7" type="ORF">Tci_035381</name>
</gene>
<keyword evidence="1" id="KW-0479">Metal-binding</keyword>
<dbReference type="Gene3D" id="4.10.60.10">
    <property type="entry name" value="Zinc finger, CCHC-type"/>
    <property type="match status" value="1"/>
</dbReference>
<feature type="domain" description="Integrase catalytic" evidence="6">
    <location>
        <begin position="331"/>
        <end position="410"/>
    </location>
</feature>
<dbReference type="EMBL" id="BKCJ010004839">
    <property type="protein sequence ID" value="GEU63403.1"/>
    <property type="molecule type" value="Genomic_DNA"/>
</dbReference>
<dbReference type="InterPro" id="IPR013103">
    <property type="entry name" value="RVT_2"/>
</dbReference>
<sequence>MDGNNQTVPIAFGICKEENRHAAIALAVKNEFPLAFHVKATGVKVSQDVSCNGARMDAKTLFVAIQTRFDGNEASKKTQKTLLKQMYEYFSAPSTEKITVNGSDTAGYDKSNVKCFNCHKLGHFTKECKQPKNQYSRNKNQDSSRRTVNIEETASKAMVAIDGAGFDWSYIADDEVLTNMALMAFSDSEPEFEGYGPKTSNSFSEDISNKVKESPDAPLVKELVSDDKFKKKTIFPTVAKIEFVRPKQQEKPVRKPVKLTAITLKGKGCQKQLIVRPNSAVVNAVRANPVNEGNPQLELQEKGVIDSGYSRHMTGNMSYLSMYEEINGGYFCEKKRIKREFSVTRTPQLNGVAGRKNKTLIEAAKTMLVDSKSSTTFWAKVVNTACYVQNRVLVIKPPNKTPYELFHGRTPSLSFMRPFGCPVIIFNTLDPLGNFNGKADEGLFVGDSVNSKAFRVFNSRTMIVDETLHITFLENKPNVIGSGPTWFFDIDTLTKSMNYKPVVAGNQSNGSAGKDRVETVHDKDYILLPLWTQDPLFSSSSKDSPGDGFKPSGEEEKKDAKDPGNKDYEVLSTKEPRVHQKKDVNVNSTNNINIVSPSDNDAGIKDNVVDKDIVYRCVDDLNMPNLEKITYSDDDEDVGAEADMTNLDSNITVSPIPTTRIHKDHPVEQIIRDIHSAPQTKRITKNVTNYGYTQEDGIDYDEVFAPVARIEAIKLFLAYTSFKDFVVYQMDVKSAFLYGKIEEEDENAEDVDVHLDRSMIGSLMCLTSSRPDIMFVDSPFNLEAYTDSDYAGASLDRKSTAGEHVAASNCYGQVLWIQNQLLDYGYNFMNTKIFIDNESIICIVKNLVFHSKTKHIEIRHHFIRDSNEKKLIQMIKIYTDHNVADLLTKAFDATAKVKHVNEEAQLHAKVDGKKFVISEASIGSDLRFGDEGSIACLPNEAIFKQLTLISAKTTTWNEFSSAIASAVICLAINQQFNFSKYIFESMDKGFQEESHLYFQLCWCKLNKKWMKELKFQLTLNKHPPSFNQQHLNHRGNKRQKKPRRKDIELPQTSIPKEVVADKVVYEEMYDSVERAATTATGLDAERDRGIISSSKRIKSSDEASLGDQEDASKQGRIIDNLDVDKGVTLVAETQGRNDQDMFDTGVLVDEEVVAEKEVSIADLITTVGVEVSVAATTPIISMDDITLVKALTVLKSAKPMVKEPRKKDQIMIDEEVATNLEAHLQAELEEDERFARQKEKEANIALIAEWDDVQAMLDADHELAERLQAEEQGELTIEERSKLFVKLMNERKKAFYKA</sequence>
<evidence type="ECO:0000256" key="2">
    <source>
        <dbReference type="ARBA" id="ARBA00022801"/>
    </source>
</evidence>
<evidence type="ECO:0000313" key="7">
    <source>
        <dbReference type="EMBL" id="GEU63403.1"/>
    </source>
</evidence>
<dbReference type="PROSITE" id="PS50994">
    <property type="entry name" value="INTEGRASE"/>
    <property type="match status" value="1"/>
</dbReference>
<dbReference type="SUPFAM" id="SSF53098">
    <property type="entry name" value="Ribonuclease H-like"/>
    <property type="match status" value="1"/>
</dbReference>
<evidence type="ECO:0000256" key="4">
    <source>
        <dbReference type="SAM" id="MobiDB-lite"/>
    </source>
</evidence>
<dbReference type="SUPFAM" id="SSF57756">
    <property type="entry name" value="Retrovirus zinc finger-like domains"/>
    <property type="match status" value="1"/>
</dbReference>
<dbReference type="PANTHER" id="PTHR42648:SF32">
    <property type="entry name" value="RIBONUCLEASE H-LIKE DOMAIN, GAG-PRE-INTEGRASE DOMAIN PROTEIN-RELATED"/>
    <property type="match status" value="1"/>
</dbReference>
<dbReference type="InterPro" id="IPR036875">
    <property type="entry name" value="Znf_CCHC_sf"/>
</dbReference>
<dbReference type="InterPro" id="IPR036397">
    <property type="entry name" value="RNaseH_sf"/>
</dbReference>
<dbReference type="InterPro" id="IPR012337">
    <property type="entry name" value="RNaseH-like_sf"/>
</dbReference>
<name>A0A6L2LNP6_TANCI</name>
<dbReference type="InterPro" id="IPR039537">
    <property type="entry name" value="Retrotran_Ty1/copia-like"/>
</dbReference>
<feature type="region of interest" description="Disordered" evidence="4">
    <location>
        <begin position="1024"/>
        <end position="1051"/>
    </location>
</feature>
<feature type="region of interest" description="Disordered" evidence="4">
    <location>
        <begin position="1093"/>
        <end position="1113"/>
    </location>
</feature>
<proteinExistence type="predicted"/>
<keyword evidence="3" id="KW-0862">Zinc</keyword>
<accession>A0A6L2LNP6</accession>